<comment type="caution">
    <text evidence="2">The sequence shown here is derived from an EMBL/GenBank/DDBJ whole genome shotgun (WGS) entry which is preliminary data.</text>
</comment>
<gene>
    <name evidence="2" type="ORF">RF55_9626</name>
</gene>
<dbReference type="PaxDb" id="67767-A0A0J7KK48"/>
<protein>
    <submittedName>
        <fullName evidence="2">Aminopeptidase n</fullName>
    </submittedName>
</protein>
<feature type="non-terminal residue" evidence="2">
    <location>
        <position position="72"/>
    </location>
</feature>
<dbReference type="Pfam" id="PF10545">
    <property type="entry name" value="MADF_DNA_bdg"/>
    <property type="match status" value="1"/>
</dbReference>
<dbReference type="InterPro" id="IPR006578">
    <property type="entry name" value="MADF-dom"/>
</dbReference>
<dbReference type="PROSITE" id="PS51029">
    <property type="entry name" value="MADF"/>
    <property type="match status" value="1"/>
</dbReference>
<organism evidence="2 3">
    <name type="scientific">Lasius niger</name>
    <name type="common">Black garden ant</name>
    <dbReference type="NCBI Taxonomy" id="67767"/>
    <lineage>
        <taxon>Eukaryota</taxon>
        <taxon>Metazoa</taxon>
        <taxon>Ecdysozoa</taxon>
        <taxon>Arthropoda</taxon>
        <taxon>Hexapoda</taxon>
        <taxon>Insecta</taxon>
        <taxon>Pterygota</taxon>
        <taxon>Neoptera</taxon>
        <taxon>Endopterygota</taxon>
        <taxon>Hymenoptera</taxon>
        <taxon>Apocrita</taxon>
        <taxon>Aculeata</taxon>
        <taxon>Formicoidea</taxon>
        <taxon>Formicidae</taxon>
        <taxon>Formicinae</taxon>
        <taxon>Lasius</taxon>
        <taxon>Lasius</taxon>
    </lineage>
</organism>
<keyword evidence="3" id="KW-1185">Reference proteome</keyword>
<dbReference type="EMBL" id="LBMM01006466">
    <property type="protein sequence ID" value="KMQ90594.1"/>
    <property type="molecule type" value="Genomic_DNA"/>
</dbReference>
<feature type="domain" description="MADF" evidence="1">
    <location>
        <begin position="33"/>
        <end position="72"/>
    </location>
</feature>
<reference evidence="2 3" key="1">
    <citation type="submission" date="2015-04" db="EMBL/GenBank/DDBJ databases">
        <title>Lasius niger genome sequencing.</title>
        <authorList>
            <person name="Konorov E.A."/>
            <person name="Nikitin M.A."/>
            <person name="Kirill M.V."/>
            <person name="Chang P."/>
        </authorList>
    </citation>
    <scope>NUCLEOTIDE SEQUENCE [LARGE SCALE GENOMIC DNA]</scope>
    <source>
        <tissue evidence="2">Whole</tissue>
    </source>
</reference>
<keyword evidence="2" id="KW-0645">Protease</keyword>
<evidence type="ECO:0000313" key="3">
    <source>
        <dbReference type="Proteomes" id="UP000036403"/>
    </source>
</evidence>
<dbReference type="AlphaFoldDB" id="A0A0J7KK48"/>
<evidence type="ECO:0000313" key="2">
    <source>
        <dbReference type="EMBL" id="KMQ90594.1"/>
    </source>
</evidence>
<sequence length="72" mass="8381">MDHDSYYYASSYQDEDEDFDDGESKNEMSGDALLISLVRDHPYLYNKELTDFKDSIKKQNAWVEIATVMGMT</sequence>
<keyword evidence="2" id="KW-0378">Hydrolase</keyword>
<proteinExistence type="predicted"/>
<name>A0A0J7KK48_LASNI</name>
<evidence type="ECO:0000259" key="1">
    <source>
        <dbReference type="PROSITE" id="PS51029"/>
    </source>
</evidence>
<dbReference type="OrthoDB" id="7602018at2759"/>
<keyword evidence="2" id="KW-0031">Aminopeptidase</keyword>
<dbReference type="Proteomes" id="UP000036403">
    <property type="component" value="Unassembled WGS sequence"/>
</dbReference>
<dbReference type="GO" id="GO:0004177">
    <property type="term" value="F:aminopeptidase activity"/>
    <property type="evidence" value="ECO:0007669"/>
    <property type="project" value="UniProtKB-KW"/>
</dbReference>
<accession>A0A0J7KK48</accession>